<gene>
    <name evidence="1" type="ORF">MACH08_06220</name>
</gene>
<organism evidence="1 2">
    <name type="scientific">Oceanobacillus kimchii</name>
    <dbReference type="NCBI Taxonomy" id="746691"/>
    <lineage>
        <taxon>Bacteria</taxon>
        <taxon>Bacillati</taxon>
        <taxon>Bacillota</taxon>
        <taxon>Bacilli</taxon>
        <taxon>Bacillales</taxon>
        <taxon>Bacillaceae</taxon>
        <taxon>Oceanobacillus</taxon>
    </lineage>
</organism>
<keyword evidence="2" id="KW-1185">Reference proteome</keyword>
<sequence>MTKKNVDDYLQEGMYGTRLPKEAERKHFLGTLRERVILALTIGEVMSDRGLEKLEIEMKKHPNSTLLMNGSVAYKFLKQERDLADKYKISHTTISNQEHQTEIGAVLTYNHAIDKEDIYLSNDNDQEESDSVEDDGQKEQGIVDRIKSWFK</sequence>
<accession>A0ABQ5TDM9</accession>
<dbReference type="Pfam" id="PF07997">
    <property type="entry name" value="DUF1694"/>
    <property type="match status" value="1"/>
</dbReference>
<dbReference type="PIRSF" id="PIRSF034303">
    <property type="entry name" value="DUF1694"/>
    <property type="match status" value="1"/>
</dbReference>
<comment type="caution">
    <text evidence="1">The sequence shown here is derived from an EMBL/GenBank/DDBJ whole genome shotgun (WGS) entry which is preliminary data.</text>
</comment>
<dbReference type="Proteomes" id="UP001275436">
    <property type="component" value="Unassembled WGS sequence"/>
</dbReference>
<dbReference type="EMBL" id="BSKO01000001">
    <property type="protein sequence ID" value="GLO64838.1"/>
    <property type="molecule type" value="Genomic_DNA"/>
</dbReference>
<dbReference type="InterPro" id="IPR029064">
    <property type="entry name" value="Ribosomal_eL30-like_sf"/>
</dbReference>
<dbReference type="RefSeq" id="WP_069686079.1">
    <property type="nucleotide sequence ID" value="NZ_BSKO01000001.1"/>
</dbReference>
<evidence type="ECO:0000313" key="2">
    <source>
        <dbReference type="Proteomes" id="UP001275436"/>
    </source>
</evidence>
<reference evidence="1 2" key="1">
    <citation type="submission" date="2023-02" db="EMBL/GenBank/DDBJ databases">
        <title>Oceanobacillus kimchii IFOP_LL358 isolated form Alexandrium catenella lab strain.</title>
        <authorList>
            <person name="Gajardo G."/>
            <person name="Ueki S."/>
            <person name="Maruyama F."/>
        </authorList>
    </citation>
    <scope>NUCLEOTIDE SEQUENCE [LARGE SCALE GENOMIC DNA]</scope>
    <source>
        <strain evidence="1 2">IFOP_LL358</strain>
    </source>
</reference>
<protein>
    <recommendedName>
        <fullName evidence="3">DUF1694 domain-containing protein</fullName>
    </recommendedName>
</protein>
<name>A0ABQ5TDM9_9BACI</name>
<dbReference type="SUPFAM" id="SSF160515">
    <property type="entry name" value="YueI-like"/>
    <property type="match status" value="1"/>
</dbReference>
<proteinExistence type="predicted"/>
<evidence type="ECO:0008006" key="3">
    <source>
        <dbReference type="Google" id="ProtNLM"/>
    </source>
</evidence>
<evidence type="ECO:0000313" key="1">
    <source>
        <dbReference type="EMBL" id="GLO64838.1"/>
    </source>
</evidence>
<dbReference type="Gene3D" id="3.30.1330.30">
    <property type="match status" value="1"/>
</dbReference>
<dbReference type="InterPro" id="IPR012543">
    <property type="entry name" value="DUF1694"/>
</dbReference>